<proteinExistence type="predicted"/>
<feature type="transmembrane region" description="Helical" evidence="3">
    <location>
        <begin position="100"/>
        <end position="117"/>
    </location>
</feature>
<dbReference type="Gene3D" id="3.30.70.270">
    <property type="match status" value="1"/>
</dbReference>
<evidence type="ECO:0000313" key="6">
    <source>
        <dbReference type="Proteomes" id="UP000807785"/>
    </source>
</evidence>
<dbReference type="InterPro" id="IPR029787">
    <property type="entry name" value="Nucleotide_cyclase"/>
</dbReference>
<dbReference type="PROSITE" id="PS50887">
    <property type="entry name" value="GGDEF"/>
    <property type="match status" value="1"/>
</dbReference>
<evidence type="ECO:0000256" key="1">
    <source>
        <dbReference type="ARBA" id="ARBA00012528"/>
    </source>
</evidence>
<dbReference type="SMART" id="SM00267">
    <property type="entry name" value="GGDEF"/>
    <property type="match status" value="1"/>
</dbReference>
<dbReference type="GO" id="GO:0005886">
    <property type="term" value="C:plasma membrane"/>
    <property type="evidence" value="ECO:0007669"/>
    <property type="project" value="TreeGrafter"/>
</dbReference>
<dbReference type="GO" id="GO:0016301">
    <property type="term" value="F:kinase activity"/>
    <property type="evidence" value="ECO:0007669"/>
    <property type="project" value="UniProtKB-KW"/>
</dbReference>
<keyword evidence="3" id="KW-0812">Transmembrane</keyword>
<evidence type="ECO:0000313" key="5">
    <source>
        <dbReference type="EMBL" id="MBK6972507.1"/>
    </source>
</evidence>
<dbReference type="GO" id="GO:0005524">
    <property type="term" value="F:ATP binding"/>
    <property type="evidence" value="ECO:0007669"/>
    <property type="project" value="UniProtKB-KW"/>
</dbReference>
<evidence type="ECO:0000259" key="4">
    <source>
        <dbReference type="PROSITE" id="PS50887"/>
    </source>
</evidence>
<dbReference type="FunFam" id="3.30.70.270:FF:000001">
    <property type="entry name" value="Diguanylate cyclase domain protein"/>
    <property type="match status" value="1"/>
</dbReference>
<dbReference type="Gene3D" id="1.20.120.620">
    <property type="entry name" value="Backbone structure of the membrane domain of e. Coli histidine kinase receptor kdpd"/>
    <property type="match status" value="1"/>
</dbReference>
<accession>A0A9D7E2H5</accession>
<comment type="caution">
    <text evidence="5">The sequence shown here is derived from an EMBL/GenBank/DDBJ whole genome shotgun (WGS) entry which is preliminary data.</text>
</comment>
<dbReference type="GO" id="GO:0000160">
    <property type="term" value="P:phosphorelay signal transduction system"/>
    <property type="evidence" value="ECO:0007669"/>
    <property type="project" value="UniProtKB-KW"/>
</dbReference>
<sequence>MPFLITQVERLFHAEFGRAGKVVLLCLCVVLIGLAGTFRIVTEAQHALSLVLLLPTIAVSWFIGLAFGLSVAVLAVLSWLSADLFVSVETQPAWVLYSNALVRGGVFCLVAYITSALREAYRRQRALASQDPLTGLANRRQFMSRLELERQRSARSRRPITIAYLDLDDFKAVNDSLGHDKGDQVLRIVGGFLTRNLRDTDCAARLGGDEFAVMLPETGLESALIVIDKARHRIQALLTAHGLTVGLSVGVASFVSLPGSVREMLEVADRLMYEVKQDGKRAIRHRVVDVPQDHLVAERSRPRDE</sequence>
<dbReference type="CDD" id="cd01949">
    <property type="entry name" value="GGDEF"/>
    <property type="match status" value="1"/>
</dbReference>
<comment type="catalytic activity">
    <reaction evidence="2">
        <text>2 GTP = 3',3'-c-di-GMP + 2 diphosphate</text>
        <dbReference type="Rhea" id="RHEA:24898"/>
        <dbReference type="ChEBI" id="CHEBI:33019"/>
        <dbReference type="ChEBI" id="CHEBI:37565"/>
        <dbReference type="ChEBI" id="CHEBI:58805"/>
        <dbReference type="EC" id="2.7.7.65"/>
    </reaction>
</comment>
<dbReference type="InterPro" id="IPR038318">
    <property type="entry name" value="KdpD_sf"/>
</dbReference>
<dbReference type="InterPro" id="IPR043128">
    <property type="entry name" value="Rev_trsase/Diguanyl_cyclase"/>
</dbReference>
<dbReference type="InterPro" id="IPR050469">
    <property type="entry name" value="Diguanylate_Cyclase"/>
</dbReference>
<dbReference type="EMBL" id="JADJEV010000003">
    <property type="protein sequence ID" value="MBK6972507.1"/>
    <property type="molecule type" value="Genomic_DNA"/>
</dbReference>
<dbReference type="EC" id="2.7.7.65" evidence="1"/>
<dbReference type="PANTHER" id="PTHR45138">
    <property type="entry name" value="REGULATORY COMPONENTS OF SENSORY TRANSDUCTION SYSTEM"/>
    <property type="match status" value="1"/>
</dbReference>
<feature type="transmembrane region" description="Helical" evidence="3">
    <location>
        <begin position="50"/>
        <end position="80"/>
    </location>
</feature>
<dbReference type="PANTHER" id="PTHR45138:SF9">
    <property type="entry name" value="DIGUANYLATE CYCLASE DGCM-RELATED"/>
    <property type="match status" value="1"/>
</dbReference>
<dbReference type="NCBIfam" id="TIGR00254">
    <property type="entry name" value="GGDEF"/>
    <property type="match status" value="1"/>
</dbReference>
<dbReference type="GO" id="GO:1902201">
    <property type="term" value="P:negative regulation of bacterial-type flagellum-dependent cell motility"/>
    <property type="evidence" value="ECO:0007669"/>
    <property type="project" value="TreeGrafter"/>
</dbReference>
<dbReference type="Proteomes" id="UP000807785">
    <property type="component" value="Unassembled WGS sequence"/>
</dbReference>
<dbReference type="InterPro" id="IPR000160">
    <property type="entry name" value="GGDEF_dom"/>
</dbReference>
<keyword evidence="3" id="KW-1133">Transmembrane helix</keyword>
<gene>
    <name evidence="5" type="ORF">IPH26_06020</name>
</gene>
<feature type="domain" description="GGDEF" evidence="4">
    <location>
        <begin position="158"/>
        <end position="288"/>
    </location>
</feature>
<evidence type="ECO:0000256" key="3">
    <source>
        <dbReference type="SAM" id="Phobius"/>
    </source>
</evidence>
<name>A0A9D7E2H5_9PROT</name>
<dbReference type="AlphaFoldDB" id="A0A9D7E2H5"/>
<organism evidence="5 6">
    <name type="scientific">Candidatus Methylophosphatis roskildensis</name>
    <dbReference type="NCBI Taxonomy" id="2899263"/>
    <lineage>
        <taxon>Bacteria</taxon>
        <taxon>Pseudomonadati</taxon>
        <taxon>Pseudomonadota</taxon>
        <taxon>Betaproteobacteria</taxon>
        <taxon>Nitrosomonadales</taxon>
        <taxon>Sterolibacteriaceae</taxon>
        <taxon>Candidatus Methylophosphatis</taxon>
    </lineage>
</organism>
<dbReference type="GO" id="GO:0052621">
    <property type="term" value="F:diguanylate cyclase activity"/>
    <property type="evidence" value="ECO:0007669"/>
    <property type="project" value="UniProtKB-EC"/>
</dbReference>
<reference evidence="5" key="1">
    <citation type="submission" date="2020-10" db="EMBL/GenBank/DDBJ databases">
        <title>Connecting structure to function with the recovery of over 1000 high-quality activated sludge metagenome-assembled genomes encoding full-length rRNA genes using long-read sequencing.</title>
        <authorList>
            <person name="Singleton C.M."/>
            <person name="Petriglieri F."/>
            <person name="Kristensen J.M."/>
            <person name="Kirkegaard R.H."/>
            <person name="Michaelsen T.Y."/>
            <person name="Andersen M.H."/>
            <person name="Karst S.M."/>
            <person name="Dueholm M.S."/>
            <person name="Nielsen P.H."/>
            <person name="Albertsen M."/>
        </authorList>
    </citation>
    <scope>NUCLEOTIDE SEQUENCE</scope>
    <source>
        <strain evidence="5">Bjer_18-Q3-R1-45_BAT3C.347</strain>
    </source>
</reference>
<dbReference type="Pfam" id="PF00990">
    <property type="entry name" value="GGDEF"/>
    <property type="match status" value="1"/>
</dbReference>
<evidence type="ECO:0000256" key="2">
    <source>
        <dbReference type="ARBA" id="ARBA00034247"/>
    </source>
</evidence>
<dbReference type="GO" id="GO:0043709">
    <property type="term" value="P:cell adhesion involved in single-species biofilm formation"/>
    <property type="evidence" value="ECO:0007669"/>
    <property type="project" value="TreeGrafter"/>
</dbReference>
<keyword evidence="3" id="KW-0472">Membrane</keyword>
<dbReference type="SUPFAM" id="SSF55073">
    <property type="entry name" value="Nucleotide cyclase"/>
    <property type="match status" value="1"/>
</dbReference>
<protein>
    <recommendedName>
        <fullName evidence="1">diguanylate cyclase</fullName>
        <ecNumber evidence="1">2.7.7.65</ecNumber>
    </recommendedName>
</protein>
<feature type="transmembrane region" description="Helical" evidence="3">
    <location>
        <begin position="20"/>
        <end position="38"/>
    </location>
</feature>